<dbReference type="Proteomes" id="UP000324222">
    <property type="component" value="Unassembled WGS sequence"/>
</dbReference>
<evidence type="ECO:0000313" key="3">
    <source>
        <dbReference type="Proteomes" id="UP000324222"/>
    </source>
</evidence>
<organism evidence="2 3">
    <name type="scientific">Portunus trituberculatus</name>
    <name type="common">Swimming crab</name>
    <name type="synonym">Neptunus trituberculatus</name>
    <dbReference type="NCBI Taxonomy" id="210409"/>
    <lineage>
        <taxon>Eukaryota</taxon>
        <taxon>Metazoa</taxon>
        <taxon>Ecdysozoa</taxon>
        <taxon>Arthropoda</taxon>
        <taxon>Crustacea</taxon>
        <taxon>Multicrustacea</taxon>
        <taxon>Malacostraca</taxon>
        <taxon>Eumalacostraca</taxon>
        <taxon>Eucarida</taxon>
        <taxon>Decapoda</taxon>
        <taxon>Pleocyemata</taxon>
        <taxon>Brachyura</taxon>
        <taxon>Eubrachyura</taxon>
        <taxon>Portunoidea</taxon>
        <taxon>Portunidae</taxon>
        <taxon>Portuninae</taxon>
        <taxon>Portunus</taxon>
    </lineage>
</organism>
<keyword evidence="3" id="KW-1185">Reference proteome</keyword>
<dbReference type="EMBL" id="VSRR010004684">
    <property type="protein sequence ID" value="MPC40419.1"/>
    <property type="molecule type" value="Genomic_DNA"/>
</dbReference>
<comment type="caution">
    <text evidence="2">The sequence shown here is derived from an EMBL/GenBank/DDBJ whole genome shotgun (WGS) entry which is preliminary data.</text>
</comment>
<feature type="compositionally biased region" description="Basic and acidic residues" evidence="1">
    <location>
        <begin position="138"/>
        <end position="147"/>
    </location>
</feature>
<dbReference type="AlphaFoldDB" id="A0A5B7F554"/>
<sequence>MTRALTGHKPLPHPDRCDAPLRSSEAACAGGGKLYASVFDGVKACCRTCRAEAEEEEEEEEEDRFVSRTRLFYKPYDLILSKRRRIVTAKTSSCYDLNSRLRLVSRLRRSATDRDRDQEKRGSVFPNFETLDTYTPGGERRNVTPLP</sequence>
<feature type="compositionally biased region" description="Basic and acidic residues" evidence="1">
    <location>
        <begin position="110"/>
        <end position="122"/>
    </location>
</feature>
<name>A0A5B7F554_PORTR</name>
<feature type="region of interest" description="Disordered" evidence="1">
    <location>
        <begin position="108"/>
        <end position="147"/>
    </location>
</feature>
<evidence type="ECO:0000313" key="2">
    <source>
        <dbReference type="EMBL" id="MPC40419.1"/>
    </source>
</evidence>
<evidence type="ECO:0000256" key="1">
    <source>
        <dbReference type="SAM" id="MobiDB-lite"/>
    </source>
</evidence>
<reference evidence="2 3" key="1">
    <citation type="submission" date="2019-05" db="EMBL/GenBank/DDBJ databases">
        <title>Another draft genome of Portunus trituberculatus and its Hox gene families provides insights of decapod evolution.</title>
        <authorList>
            <person name="Jeong J.-H."/>
            <person name="Song I."/>
            <person name="Kim S."/>
            <person name="Choi T."/>
            <person name="Kim D."/>
            <person name="Ryu S."/>
            <person name="Kim W."/>
        </authorList>
    </citation>
    <scope>NUCLEOTIDE SEQUENCE [LARGE SCALE GENOMIC DNA]</scope>
    <source>
        <tissue evidence="2">Muscle</tissue>
    </source>
</reference>
<gene>
    <name evidence="2" type="ORF">E2C01_033978</name>
</gene>
<protein>
    <submittedName>
        <fullName evidence="2">Uncharacterized protein</fullName>
    </submittedName>
</protein>
<proteinExistence type="predicted"/>
<accession>A0A5B7F554</accession>